<dbReference type="Proteomes" id="UP000198415">
    <property type="component" value="Unassembled WGS sequence"/>
</dbReference>
<accession>A0A239BBH3</accession>
<name>A0A239BBH3_9ACTN</name>
<protein>
    <submittedName>
        <fullName evidence="2">Uncharacterized protein</fullName>
    </submittedName>
</protein>
<reference evidence="2 3" key="1">
    <citation type="submission" date="2017-06" db="EMBL/GenBank/DDBJ databases">
        <authorList>
            <person name="Kim H.J."/>
            <person name="Triplett B.A."/>
        </authorList>
    </citation>
    <scope>NUCLEOTIDE SEQUENCE [LARGE SCALE GENOMIC DNA]</scope>
    <source>
        <strain evidence="2 3">DSM 43151</strain>
    </source>
</reference>
<dbReference type="AlphaFoldDB" id="A0A239BBH3"/>
<feature type="region of interest" description="Disordered" evidence="1">
    <location>
        <begin position="1"/>
        <end position="60"/>
    </location>
</feature>
<gene>
    <name evidence="2" type="ORF">SAMN06264365_10999</name>
</gene>
<dbReference type="EMBL" id="FZNR01000009">
    <property type="protein sequence ID" value="SNS05250.1"/>
    <property type="molecule type" value="Genomic_DNA"/>
</dbReference>
<keyword evidence="3" id="KW-1185">Reference proteome</keyword>
<evidence type="ECO:0000313" key="2">
    <source>
        <dbReference type="EMBL" id="SNS05250.1"/>
    </source>
</evidence>
<sequence length="60" mass="6775">MASKPNFRITKHDGDTGKRTTVGRHTTGDAAAQSRLDKRRDLPRGSSDSFTVHEIKPRRR</sequence>
<evidence type="ECO:0000313" key="3">
    <source>
        <dbReference type="Proteomes" id="UP000198415"/>
    </source>
</evidence>
<evidence type="ECO:0000256" key="1">
    <source>
        <dbReference type="SAM" id="MobiDB-lite"/>
    </source>
</evidence>
<proteinExistence type="predicted"/>
<feature type="compositionally biased region" description="Basic and acidic residues" evidence="1">
    <location>
        <begin position="51"/>
        <end position="60"/>
    </location>
</feature>
<organism evidence="2 3">
    <name type="scientific">Actinoplanes regularis</name>
    <dbReference type="NCBI Taxonomy" id="52697"/>
    <lineage>
        <taxon>Bacteria</taxon>
        <taxon>Bacillati</taxon>
        <taxon>Actinomycetota</taxon>
        <taxon>Actinomycetes</taxon>
        <taxon>Micromonosporales</taxon>
        <taxon>Micromonosporaceae</taxon>
        <taxon>Actinoplanes</taxon>
    </lineage>
</organism>